<dbReference type="InterPro" id="IPR031837">
    <property type="entry name" value="DUF5071"/>
</dbReference>
<protein>
    <submittedName>
        <fullName evidence="2">DUF5071 domain-containing protein</fullName>
    </submittedName>
</protein>
<dbReference type="EMBL" id="CP042161">
    <property type="protein sequence ID" value="QDS33965.1"/>
    <property type="molecule type" value="Genomic_DNA"/>
</dbReference>
<reference evidence="2 3" key="1">
    <citation type="submission" date="2019-07" db="EMBL/GenBank/DDBJ databases">
        <title>Characterization of Brevibacillus brevis HK544, as a potential biocontrol agent.</title>
        <authorList>
            <person name="Kim H."/>
        </authorList>
    </citation>
    <scope>NUCLEOTIDE SEQUENCE [LARGE SCALE GENOMIC DNA]</scope>
    <source>
        <strain evidence="2 3">HK544</strain>
    </source>
</reference>
<dbReference type="CDD" id="cd11743">
    <property type="entry name" value="Cthe_2751_like"/>
    <property type="match status" value="1"/>
</dbReference>
<evidence type="ECO:0000259" key="1">
    <source>
        <dbReference type="Pfam" id="PF16804"/>
    </source>
</evidence>
<dbReference type="Proteomes" id="UP000317713">
    <property type="component" value="Chromosome"/>
</dbReference>
<dbReference type="Gene3D" id="1.25.40.750">
    <property type="entry name" value="Domain of unknown function DUF5071"/>
    <property type="match status" value="1"/>
</dbReference>
<sequence>MNVRDFIPQNKMDHEKTGQLKKLDKDLIRSVIPELMTWLQDGNWPVFPEIRDVLLPLGTELVPHIRYVLETTDEDWKYFVLTGLVSKLSKETIVHMKPELIRIAYNPSESEVASELDEVARELLRHSS</sequence>
<evidence type="ECO:0000313" key="2">
    <source>
        <dbReference type="EMBL" id="QDS33965.1"/>
    </source>
</evidence>
<proteinExistence type="predicted"/>
<gene>
    <name evidence="2" type="ORF">FPS98_08150</name>
</gene>
<dbReference type="RefSeq" id="WP_144615129.1">
    <property type="nucleotide sequence ID" value="NZ_CP042161.1"/>
</dbReference>
<dbReference type="AlphaFoldDB" id="A0A517I4Z0"/>
<accession>A0A517I4Z0</accession>
<evidence type="ECO:0000313" key="3">
    <source>
        <dbReference type="Proteomes" id="UP000317713"/>
    </source>
</evidence>
<name>A0A517I4Z0_BREBE</name>
<organism evidence="2 3">
    <name type="scientific">Brevibacillus brevis</name>
    <name type="common">Bacillus brevis</name>
    <dbReference type="NCBI Taxonomy" id="1393"/>
    <lineage>
        <taxon>Bacteria</taxon>
        <taxon>Bacillati</taxon>
        <taxon>Bacillota</taxon>
        <taxon>Bacilli</taxon>
        <taxon>Bacillales</taxon>
        <taxon>Paenibacillaceae</taxon>
        <taxon>Brevibacillus</taxon>
    </lineage>
</organism>
<dbReference type="InterPro" id="IPR038692">
    <property type="entry name" value="Cthe_2751_sf"/>
</dbReference>
<feature type="domain" description="DUF5071" evidence="1">
    <location>
        <begin position="7"/>
        <end position="124"/>
    </location>
</feature>
<dbReference type="Pfam" id="PF16804">
    <property type="entry name" value="DUF5071"/>
    <property type="match status" value="1"/>
</dbReference>